<dbReference type="RefSeq" id="WP_142453745.1">
    <property type="nucleotide sequence ID" value="NZ_FXTP01000004.1"/>
</dbReference>
<dbReference type="Pfam" id="PF02589">
    <property type="entry name" value="LUD_dom"/>
    <property type="match status" value="1"/>
</dbReference>
<sequence>MSKAKDEILHRIQSALKEVPADEKREDVAVNREYIQKGNLSGEELVTLFVERSGEYQATVKRIKKEELKDEISKACDRHKAIKMVIPAGFKTDWLPDLLEPQFDDSGAPLSHDELDQLDGVISTCALAVAQTGTIILDAGAGQGRRVLSLLPDYHLCIVREDQIVETVPEGFAGVSDQVKKEGRPITFISGPSATSDIELNRVEGVHGPRKLDILVVGG</sequence>
<evidence type="ECO:0000313" key="3">
    <source>
        <dbReference type="Proteomes" id="UP000317557"/>
    </source>
</evidence>
<dbReference type="PANTHER" id="PTHR43682">
    <property type="entry name" value="LACTATE UTILIZATION PROTEIN C"/>
    <property type="match status" value="1"/>
</dbReference>
<gene>
    <name evidence="2" type="ORF">SAMN06265219_104137</name>
</gene>
<organism evidence="2 3">
    <name type="scientific">Gracilimonas mengyeensis</name>
    <dbReference type="NCBI Taxonomy" id="1302730"/>
    <lineage>
        <taxon>Bacteria</taxon>
        <taxon>Pseudomonadati</taxon>
        <taxon>Balneolota</taxon>
        <taxon>Balneolia</taxon>
        <taxon>Balneolales</taxon>
        <taxon>Balneolaceae</taxon>
        <taxon>Gracilimonas</taxon>
    </lineage>
</organism>
<dbReference type="InterPro" id="IPR003741">
    <property type="entry name" value="LUD_dom"/>
</dbReference>
<proteinExistence type="predicted"/>
<dbReference type="AlphaFoldDB" id="A0A521C415"/>
<dbReference type="EMBL" id="FXTP01000004">
    <property type="protein sequence ID" value="SMO54182.1"/>
    <property type="molecule type" value="Genomic_DNA"/>
</dbReference>
<protein>
    <submittedName>
        <fullName evidence="2">L-lactate dehydrogenase complex protein LldG</fullName>
    </submittedName>
</protein>
<accession>A0A521C415</accession>
<feature type="domain" description="LUD" evidence="1">
    <location>
        <begin position="112"/>
        <end position="217"/>
    </location>
</feature>
<dbReference type="InterPro" id="IPR024185">
    <property type="entry name" value="FTHF_cligase-like_sf"/>
</dbReference>
<reference evidence="2 3" key="1">
    <citation type="submission" date="2017-05" db="EMBL/GenBank/DDBJ databases">
        <authorList>
            <person name="Varghese N."/>
            <person name="Submissions S."/>
        </authorList>
    </citation>
    <scope>NUCLEOTIDE SEQUENCE [LARGE SCALE GENOMIC DNA]</scope>
    <source>
        <strain evidence="2 3">DSM 21985</strain>
    </source>
</reference>
<dbReference type="Gene3D" id="3.40.50.10420">
    <property type="entry name" value="NagB/RpiA/CoA transferase-like"/>
    <property type="match status" value="1"/>
</dbReference>
<dbReference type="PANTHER" id="PTHR43682:SF1">
    <property type="entry name" value="LACTATE UTILIZATION PROTEIN C"/>
    <property type="match status" value="1"/>
</dbReference>
<evidence type="ECO:0000259" key="1">
    <source>
        <dbReference type="Pfam" id="PF02589"/>
    </source>
</evidence>
<dbReference type="OrthoDB" id="9794157at2"/>
<keyword evidence="3" id="KW-1185">Reference proteome</keyword>
<evidence type="ECO:0000313" key="2">
    <source>
        <dbReference type="EMBL" id="SMO54182.1"/>
    </source>
</evidence>
<dbReference type="Proteomes" id="UP000317557">
    <property type="component" value="Unassembled WGS sequence"/>
</dbReference>
<name>A0A521C415_9BACT</name>
<dbReference type="SUPFAM" id="SSF100950">
    <property type="entry name" value="NagB/RpiA/CoA transferase-like"/>
    <property type="match status" value="1"/>
</dbReference>
<dbReference type="InterPro" id="IPR037171">
    <property type="entry name" value="NagB/RpiA_transferase-like"/>
</dbReference>